<comment type="caution">
    <text evidence="1">The sequence shown here is derived from an EMBL/GenBank/DDBJ whole genome shotgun (WGS) entry which is preliminary data.</text>
</comment>
<name>M6VAH3_9LEPT</name>
<reference evidence="1 2" key="1">
    <citation type="submission" date="2013-01" db="EMBL/GenBank/DDBJ databases">
        <authorList>
            <person name="Harkins D.M."/>
            <person name="Durkin A.S."/>
            <person name="Brinkac L.M."/>
            <person name="Haft D.H."/>
            <person name="Selengut J.D."/>
            <person name="Sanka R."/>
            <person name="DePew J."/>
            <person name="Purushe J."/>
            <person name="Matthias M.A."/>
            <person name="Vinetz J.M."/>
            <person name="Sutton G.G."/>
            <person name="Nierman W.C."/>
            <person name="Fouts D.E."/>
        </authorList>
    </citation>
    <scope>NUCLEOTIDE SEQUENCE [LARGE SCALE GENOMIC DNA]</scope>
    <source>
        <strain evidence="1 2">HAI1536</strain>
    </source>
</reference>
<protein>
    <submittedName>
        <fullName evidence="1">Uncharacterized protein</fullName>
    </submittedName>
</protein>
<evidence type="ECO:0000313" key="1">
    <source>
        <dbReference type="EMBL" id="EMO53885.1"/>
    </source>
</evidence>
<sequence length="86" mass="9832">MVDLKQIPPEQSKQLFDIIGECDLTTRGGIYLINYNTIAPVLRELGWRYLGENACDSCELYPFGIKEHQINYYGLCNTCANLENVQ</sequence>
<gene>
    <name evidence="1" type="ORF">LEP1GSC172_3299</name>
</gene>
<dbReference type="EMBL" id="AKWD02000033">
    <property type="protein sequence ID" value="EMO53885.1"/>
    <property type="molecule type" value="Genomic_DNA"/>
</dbReference>
<organism evidence="1 2">
    <name type="scientific">Leptospira noguchii</name>
    <dbReference type="NCBI Taxonomy" id="28182"/>
    <lineage>
        <taxon>Bacteria</taxon>
        <taxon>Pseudomonadati</taxon>
        <taxon>Spirochaetota</taxon>
        <taxon>Spirochaetia</taxon>
        <taxon>Leptospirales</taxon>
        <taxon>Leptospiraceae</taxon>
        <taxon>Leptospira</taxon>
    </lineage>
</organism>
<evidence type="ECO:0000313" key="2">
    <source>
        <dbReference type="Proteomes" id="UP000012112"/>
    </source>
</evidence>
<dbReference type="AlphaFoldDB" id="M6VAH3"/>
<dbReference type="Proteomes" id="UP000012112">
    <property type="component" value="Unassembled WGS sequence"/>
</dbReference>
<accession>M6VAH3</accession>
<proteinExistence type="predicted"/>